<dbReference type="InterPro" id="IPR004105">
    <property type="entry name" value="CheA-like_dim"/>
</dbReference>
<dbReference type="GO" id="GO:0006935">
    <property type="term" value="P:chemotaxis"/>
    <property type="evidence" value="ECO:0007669"/>
    <property type="project" value="UniProtKB-KW"/>
</dbReference>
<evidence type="ECO:0000313" key="13">
    <source>
        <dbReference type="Proteomes" id="UP000036873"/>
    </source>
</evidence>
<dbReference type="Pfam" id="PF01627">
    <property type="entry name" value="Hpt"/>
    <property type="match status" value="1"/>
</dbReference>
<evidence type="ECO:0000256" key="3">
    <source>
        <dbReference type="ARBA" id="ARBA00022500"/>
    </source>
</evidence>
<dbReference type="Gene3D" id="1.10.287.560">
    <property type="entry name" value="Histidine kinase CheA-like, homodimeric domain"/>
    <property type="match status" value="1"/>
</dbReference>
<dbReference type="InterPro" id="IPR002545">
    <property type="entry name" value="CheW-lke_dom"/>
</dbReference>
<keyword evidence="6" id="KW-0418">Kinase</keyword>
<dbReference type="FunFam" id="3.30.565.10:FF:000016">
    <property type="entry name" value="Chemotaxis protein CheA, putative"/>
    <property type="match status" value="1"/>
</dbReference>
<comment type="catalytic activity">
    <reaction evidence="1">
        <text>ATP + protein L-histidine = ADP + protein N-phospho-L-histidine.</text>
        <dbReference type="EC" id="2.7.13.3"/>
    </reaction>
</comment>
<evidence type="ECO:0000256" key="2">
    <source>
        <dbReference type="ARBA" id="ARBA00012438"/>
    </source>
</evidence>
<dbReference type="CDD" id="cd16916">
    <property type="entry name" value="HATPase_CheA-like"/>
    <property type="match status" value="1"/>
</dbReference>
<evidence type="ECO:0000256" key="8">
    <source>
        <dbReference type="PROSITE-ProRule" id="PRU00110"/>
    </source>
</evidence>
<evidence type="ECO:0000259" key="10">
    <source>
        <dbReference type="PROSITE" id="PS50851"/>
    </source>
</evidence>
<reference evidence="13" key="1">
    <citation type="submission" date="2015-07" db="EMBL/GenBank/DDBJ databases">
        <title>Draft genome sequence of Acetobacterium bakii DSM 8293, a potential psychrophilic chemical producer through syngas fermentation.</title>
        <authorList>
            <person name="Song Y."/>
            <person name="Hwang S."/>
            <person name="Cho B.-K."/>
        </authorList>
    </citation>
    <scope>NUCLEOTIDE SEQUENCE [LARGE SCALE GENOMIC DNA]</scope>
    <source>
        <strain evidence="13">DSM 8239</strain>
    </source>
</reference>
<evidence type="ECO:0000256" key="5">
    <source>
        <dbReference type="ARBA" id="ARBA00022679"/>
    </source>
</evidence>
<dbReference type="InterPro" id="IPR036097">
    <property type="entry name" value="HisK_dim/P_sf"/>
</dbReference>
<dbReference type="PATRIC" id="fig|52689.4.peg.1665"/>
<gene>
    <name evidence="12" type="ORF">AKG39_00780</name>
</gene>
<evidence type="ECO:0000259" key="9">
    <source>
        <dbReference type="PROSITE" id="PS50109"/>
    </source>
</evidence>
<proteinExistence type="predicted"/>
<evidence type="ECO:0000256" key="7">
    <source>
        <dbReference type="ARBA" id="ARBA00023012"/>
    </source>
</evidence>
<dbReference type="SUPFAM" id="SSF47384">
    <property type="entry name" value="Homodimeric domain of signal transducing histidine kinase"/>
    <property type="match status" value="1"/>
</dbReference>
<dbReference type="Proteomes" id="UP000036873">
    <property type="component" value="Unassembled WGS sequence"/>
</dbReference>
<dbReference type="SUPFAM" id="SSF55874">
    <property type="entry name" value="ATPase domain of HSP90 chaperone/DNA topoisomerase II/histidine kinase"/>
    <property type="match status" value="1"/>
</dbReference>
<dbReference type="GO" id="GO:0005737">
    <property type="term" value="C:cytoplasm"/>
    <property type="evidence" value="ECO:0007669"/>
    <property type="project" value="InterPro"/>
</dbReference>
<dbReference type="InterPro" id="IPR008207">
    <property type="entry name" value="Sig_transdc_His_kin_Hpt_dom"/>
</dbReference>
<dbReference type="Gene3D" id="1.20.120.160">
    <property type="entry name" value="HPT domain"/>
    <property type="match status" value="2"/>
</dbReference>
<dbReference type="InterPro" id="IPR036061">
    <property type="entry name" value="CheW-like_dom_sf"/>
</dbReference>
<dbReference type="Pfam" id="PF01584">
    <property type="entry name" value="CheW"/>
    <property type="match status" value="1"/>
</dbReference>
<evidence type="ECO:0000259" key="11">
    <source>
        <dbReference type="PROSITE" id="PS50894"/>
    </source>
</evidence>
<dbReference type="RefSeq" id="WP_050738456.1">
    <property type="nucleotide sequence ID" value="NZ_LGYO01000003.1"/>
</dbReference>
<dbReference type="EC" id="2.7.13.3" evidence="2"/>
<dbReference type="EMBL" id="LGYO01000003">
    <property type="protein sequence ID" value="KNZ43472.1"/>
    <property type="molecule type" value="Genomic_DNA"/>
</dbReference>
<evidence type="ECO:0000256" key="1">
    <source>
        <dbReference type="ARBA" id="ARBA00000085"/>
    </source>
</evidence>
<dbReference type="GO" id="GO:0000155">
    <property type="term" value="F:phosphorelay sensor kinase activity"/>
    <property type="evidence" value="ECO:0007669"/>
    <property type="project" value="InterPro"/>
</dbReference>
<organism evidence="12 13">
    <name type="scientific">Acetobacterium bakii</name>
    <dbReference type="NCBI Taxonomy" id="52689"/>
    <lineage>
        <taxon>Bacteria</taxon>
        <taxon>Bacillati</taxon>
        <taxon>Bacillota</taxon>
        <taxon>Clostridia</taxon>
        <taxon>Eubacteriales</taxon>
        <taxon>Eubacteriaceae</taxon>
        <taxon>Acetobacterium</taxon>
    </lineage>
</organism>
<dbReference type="PANTHER" id="PTHR43395">
    <property type="entry name" value="SENSOR HISTIDINE KINASE CHEA"/>
    <property type="match status" value="1"/>
</dbReference>
<feature type="domain" description="CheW-like" evidence="10">
    <location>
        <begin position="611"/>
        <end position="745"/>
    </location>
</feature>
<keyword evidence="4 8" id="KW-0597">Phosphoprotein</keyword>
<dbReference type="InterPro" id="IPR037006">
    <property type="entry name" value="CheA-like_homodim_sf"/>
</dbReference>
<dbReference type="PROSITE" id="PS50109">
    <property type="entry name" value="HIS_KIN"/>
    <property type="match status" value="1"/>
</dbReference>
<dbReference type="PRINTS" id="PR00344">
    <property type="entry name" value="BCTRLSENSOR"/>
</dbReference>
<dbReference type="SUPFAM" id="SSF47226">
    <property type="entry name" value="Histidine-containing phosphotransfer domain, HPT domain"/>
    <property type="match status" value="2"/>
</dbReference>
<keyword evidence="3" id="KW-0145">Chemotaxis</keyword>
<evidence type="ECO:0000256" key="6">
    <source>
        <dbReference type="ARBA" id="ARBA00022777"/>
    </source>
</evidence>
<name>A0A0L6U572_9FIRM</name>
<dbReference type="AlphaFoldDB" id="A0A0L6U572"/>
<dbReference type="PANTHER" id="PTHR43395:SF1">
    <property type="entry name" value="CHEMOTAXIS PROTEIN CHEA"/>
    <property type="match status" value="1"/>
</dbReference>
<evidence type="ECO:0000313" key="12">
    <source>
        <dbReference type="EMBL" id="KNZ43472.1"/>
    </source>
</evidence>
<feature type="modified residue" description="Phosphohistidine" evidence="8">
    <location>
        <position position="52"/>
    </location>
</feature>
<accession>A0A0L6U572</accession>
<dbReference type="CDD" id="cd00088">
    <property type="entry name" value="HPT"/>
    <property type="match status" value="1"/>
</dbReference>
<dbReference type="Gene3D" id="3.30.565.10">
    <property type="entry name" value="Histidine kinase-like ATPase, C-terminal domain"/>
    <property type="match status" value="1"/>
</dbReference>
<dbReference type="Gene3D" id="2.30.30.40">
    <property type="entry name" value="SH3 Domains"/>
    <property type="match status" value="1"/>
</dbReference>
<dbReference type="PROSITE" id="PS50894">
    <property type="entry name" value="HPT"/>
    <property type="match status" value="1"/>
</dbReference>
<dbReference type="InterPro" id="IPR003594">
    <property type="entry name" value="HATPase_dom"/>
</dbReference>
<dbReference type="STRING" id="52689.AKG39_00780"/>
<dbReference type="InterPro" id="IPR036641">
    <property type="entry name" value="HPT_dom_sf"/>
</dbReference>
<dbReference type="SMART" id="SM00073">
    <property type="entry name" value="HPT"/>
    <property type="match status" value="2"/>
</dbReference>
<protein>
    <recommendedName>
        <fullName evidence="2">histidine kinase</fullName>
        <ecNumber evidence="2">2.7.13.3</ecNumber>
    </recommendedName>
</protein>
<dbReference type="InterPro" id="IPR004358">
    <property type="entry name" value="Sig_transdc_His_kin-like_C"/>
</dbReference>
<keyword evidence="13" id="KW-1185">Reference proteome</keyword>
<dbReference type="InterPro" id="IPR051315">
    <property type="entry name" value="Bact_Chemotaxis_CheA"/>
</dbReference>
<dbReference type="InterPro" id="IPR036890">
    <property type="entry name" value="HATPase_C_sf"/>
</dbReference>
<feature type="domain" description="Histidine kinase" evidence="9">
    <location>
        <begin position="395"/>
        <end position="609"/>
    </location>
</feature>
<dbReference type="PROSITE" id="PS50851">
    <property type="entry name" value="CHEW"/>
    <property type="match status" value="1"/>
</dbReference>
<dbReference type="OrthoDB" id="9803176at2"/>
<feature type="domain" description="HPt" evidence="11">
    <location>
        <begin position="5"/>
        <end position="109"/>
    </location>
</feature>
<dbReference type="Pfam" id="PF02895">
    <property type="entry name" value="H-kinase_dim"/>
    <property type="match status" value="1"/>
</dbReference>
<dbReference type="SUPFAM" id="SSF50341">
    <property type="entry name" value="CheW-like"/>
    <property type="match status" value="1"/>
</dbReference>
<dbReference type="GO" id="GO:0005524">
    <property type="term" value="F:ATP binding"/>
    <property type="evidence" value="ECO:0007669"/>
    <property type="project" value="UniProtKB-KW"/>
</dbReference>
<dbReference type="SMART" id="SM00387">
    <property type="entry name" value="HATPase_c"/>
    <property type="match status" value="1"/>
</dbReference>
<dbReference type="SMART" id="SM01231">
    <property type="entry name" value="H-kinase_dim"/>
    <property type="match status" value="1"/>
</dbReference>
<dbReference type="Pfam" id="PF02518">
    <property type="entry name" value="HATPase_c"/>
    <property type="match status" value="1"/>
</dbReference>
<dbReference type="InterPro" id="IPR005467">
    <property type="entry name" value="His_kinase_dom"/>
</dbReference>
<dbReference type="SMART" id="SM00260">
    <property type="entry name" value="CheW"/>
    <property type="match status" value="1"/>
</dbReference>
<comment type="caution">
    <text evidence="12">The sequence shown here is derived from an EMBL/GenBank/DDBJ whole genome shotgun (WGS) entry which is preliminary data.</text>
</comment>
<sequence>MDKNNYRQDMSIVKMFIDEWMTCFNSLEKEILKLELYSKDMELSDILLDDIHCIKGGSSFIGLSPITRLCFEIETILKALENDEITVKTELIDSLLLFLDFFKAYLVRLNEIIKEKYFTDEDDGLYLEIQYEDHEKQEDQVCHSLKLAFEKCHVNAPEENKIPEQGSENANLDILQSEEFKCGLAEGIQEQFQLENLEHIEKIENDLLMRLDSNGADREAINEIFRAVHSVKGGTGIYLAVLNPQSTLYTGLKQFLEIVHSYESLLALIRDKECKFENILVDLSFFVMDYLKSFINAIDSEKFENLGDQDILDKIKQQLLDLQSVNSAGENKCVITPLEAPKAEAVKSKNIVTQSIRVNQDKLDKMMNMISELLIAKNSFMHISSKLNMDYDLPEISKEVKEVGAYVNRISDELQNTIMSIRMVEVKTVFQKMPRVIRDIAQSTGKKMELILQGENTEIDKTIIEKISDPLVHLIRNSADHGIESLEDRLLKGKPEIGRIVLRAYNKNKQVYIEIEDDGKGIDPERVKIKAIEKGIVSQNEADKMNQNQLINLIFLPGFSMAKKITEVSGRGVGMDIVKSNISKINGKVTIESEVDKGTKMIVQLPLSLAVSRGLIVEVDHETYIFPLDNIVETVKINRNTIHEFNGKFFTYLRGEAIGIEWLSKIFSTGERDNEKEELNAVILSDGFENYAIVVDKLRNEQEFVVKTLEGHLASIPGITGSTLLGNGQVVLIVNPIDLMQFIEK</sequence>
<keyword evidence="5" id="KW-0808">Transferase</keyword>
<keyword evidence="7" id="KW-0902">Two-component regulatory system</keyword>
<evidence type="ECO:0000256" key="4">
    <source>
        <dbReference type="ARBA" id="ARBA00022553"/>
    </source>
</evidence>